<evidence type="ECO:0000259" key="4">
    <source>
        <dbReference type="PROSITE" id="PS01124"/>
    </source>
</evidence>
<dbReference type="InterPro" id="IPR018060">
    <property type="entry name" value="HTH_AraC"/>
</dbReference>
<keyword evidence="2" id="KW-0238">DNA-binding</keyword>
<keyword evidence="1" id="KW-0805">Transcription regulation</keyword>
<dbReference type="InterPro" id="IPR009057">
    <property type="entry name" value="Homeodomain-like_sf"/>
</dbReference>
<evidence type="ECO:0000256" key="2">
    <source>
        <dbReference type="ARBA" id="ARBA00023125"/>
    </source>
</evidence>
<evidence type="ECO:0000256" key="3">
    <source>
        <dbReference type="ARBA" id="ARBA00023163"/>
    </source>
</evidence>
<evidence type="ECO:0000313" key="5">
    <source>
        <dbReference type="EMBL" id="MFC5833936.1"/>
    </source>
</evidence>
<gene>
    <name evidence="5" type="ORF">ACFPZ3_59690</name>
</gene>
<protein>
    <submittedName>
        <fullName evidence="5">Helix-turn-helix domain-containing protein</fullName>
    </submittedName>
</protein>
<keyword evidence="6" id="KW-1185">Reference proteome</keyword>
<evidence type="ECO:0000313" key="6">
    <source>
        <dbReference type="Proteomes" id="UP001596058"/>
    </source>
</evidence>
<dbReference type="SUPFAM" id="SSF46689">
    <property type="entry name" value="Homeodomain-like"/>
    <property type="match status" value="1"/>
</dbReference>
<name>A0ABW1DB55_9ACTN</name>
<dbReference type="PANTHER" id="PTHR46796:SF6">
    <property type="entry name" value="ARAC SUBFAMILY"/>
    <property type="match status" value="1"/>
</dbReference>
<accession>A0ABW1DB55</accession>
<feature type="domain" description="HTH araC/xylS-type" evidence="4">
    <location>
        <begin position="214"/>
        <end position="315"/>
    </location>
</feature>
<dbReference type="PROSITE" id="PS01124">
    <property type="entry name" value="HTH_ARAC_FAMILY_2"/>
    <property type="match status" value="1"/>
</dbReference>
<dbReference type="Gene3D" id="1.10.10.60">
    <property type="entry name" value="Homeodomain-like"/>
    <property type="match status" value="1"/>
</dbReference>
<dbReference type="Pfam" id="PF12833">
    <property type="entry name" value="HTH_18"/>
    <property type="match status" value="1"/>
</dbReference>
<comment type="caution">
    <text evidence="5">The sequence shown here is derived from an EMBL/GenBank/DDBJ whole genome shotgun (WGS) entry which is preliminary data.</text>
</comment>
<proteinExistence type="predicted"/>
<evidence type="ECO:0000256" key="1">
    <source>
        <dbReference type="ARBA" id="ARBA00023015"/>
    </source>
</evidence>
<dbReference type="SMART" id="SM00342">
    <property type="entry name" value="HTH_ARAC"/>
    <property type="match status" value="1"/>
</dbReference>
<organism evidence="5 6">
    <name type="scientific">Nonomuraea insulae</name>
    <dbReference type="NCBI Taxonomy" id="1616787"/>
    <lineage>
        <taxon>Bacteria</taxon>
        <taxon>Bacillati</taxon>
        <taxon>Actinomycetota</taxon>
        <taxon>Actinomycetes</taxon>
        <taxon>Streptosporangiales</taxon>
        <taxon>Streptosporangiaceae</taxon>
        <taxon>Nonomuraea</taxon>
    </lineage>
</organism>
<sequence>MTVLVRTEEHAASERFAAWRETVSRMFVPLEARSDHVDGFRGDIDAISIGDLRVSTVVADRHVVLRTPALVRRSDPEYFKVGVQLSGGSRLAQDGRQSALAPGDLAIYDTTRPYELTFDDRFAMLVLMFPRRRLRIRPQDVARLTARRVSGSQGMGALVSRFLTDMAGRLHQPSTQVSAPLEEAVLDLLAATFAEQLEFLAELPPETHRRALLLKIHAFVEERLGDTELSPSMIAQAHHISLRYLHKLYEAEGTSVAVWIRQRRLERCHRDLTDPALRHLSINTIASRWGMPDAAHFSKIFKAAYGTCPRDLRAQLGDRVHPGHAFR</sequence>
<dbReference type="Proteomes" id="UP001596058">
    <property type="component" value="Unassembled WGS sequence"/>
</dbReference>
<dbReference type="EMBL" id="JBHSPA010000101">
    <property type="protein sequence ID" value="MFC5833936.1"/>
    <property type="molecule type" value="Genomic_DNA"/>
</dbReference>
<dbReference type="InterPro" id="IPR035418">
    <property type="entry name" value="AraC-bd_2"/>
</dbReference>
<dbReference type="PANTHER" id="PTHR46796">
    <property type="entry name" value="HTH-TYPE TRANSCRIPTIONAL ACTIVATOR RHAS-RELATED"/>
    <property type="match status" value="1"/>
</dbReference>
<dbReference type="RefSeq" id="WP_379523356.1">
    <property type="nucleotide sequence ID" value="NZ_JBHSPA010000101.1"/>
</dbReference>
<dbReference type="Pfam" id="PF14525">
    <property type="entry name" value="AraC_binding_2"/>
    <property type="match status" value="1"/>
</dbReference>
<reference evidence="6" key="1">
    <citation type="journal article" date="2019" name="Int. J. Syst. Evol. Microbiol.">
        <title>The Global Catalogue of Microorganisms (GCM) 10K type strain sequencing project: providing services to taxonomists for standard genome sequencing and annotation.</title>
        <authorList>
            <consortium name="The Broad Institute Genomics Platform"/>
            <consortium name="The Broad Institute Genome Sequencing Center for Infectious Disease"/>
            <person name="Wu L."/>
            <person name="Ma J."/>
        </authorList>
    </citation>
    <scope>NUCLEOTIDE SEQUENCE [LARGE SCALE GENOMIC DNA]</scope>
    <source>
        <strain evidence="6">CCUG 53903</strain>
    </source>
</reference>
<dbReference type="InterPro" id="IPR050204">
    <property type="entry name" value="AraC_XylS_family_regulators"/>
</dbReference>
<keyword evidence="3" id="KW-0804">Transcription</keyword>